<accession>A0ABX1XAC2</accession>
<evidence type="ECO:0000259" key="1">
    <source>
        <dbReference type="Pfam" id="PF08450"/>
    </source>
</evidence>
<feature type="domain" description="SMP-30/Gluconolactonase/LRE-like region" evidence="1">
    <location>
        <begin position="22"/>
        <end position="256"/>
    </location>
</feature>
<dbReference type="InterPro" id="IPR013658">
    <property type="entry name" value="SGL"/>
</dbReference>
<organism evidence="2 3">
    <name type="scientific">Paenibacillus plantarum</name>
    <dbReference type="NCBI Taxonomy" id="2654975"/>
    <lineage>
        <taxon>Bacteria</taxon>
        <taxon>Bacillati</taxon>
        <taxon>Bacillota</taxon>
        <taxon>Bacilli</taxon>
        <taxon>Bacillales</taxon>
        <taxon>Paenibacillaceae</taxon>
        <taxon>Paenibacillus</taxon>
    </lineage>
</organism>
<gene>
    <name evidence="2" type="ORF">GC096_15290</name>
</gene>
<dbReference type="InterPro" id="IPR051262">
    <property type="entry name" value="SMP-30/CGR1_Lactonase"/>
</dbReference>
<proteinExistence type="predicted"/>
<sequence>MDAPLYRSRAYTAPSGFTTSIEGPVCDREGNLYAVNYERRHTIGQVNPQGESSLWIELPEGSTGCGMRMNAQDEIFVADHTGHNVLKVDVKTGVVSVWAHELRMHQPNDLAITSQGVLFASDPNWSDSTGQLWRIDTDGNVKLLEAHMGTTNGIEVSPDERVLYVNETIQRTIWAYDLSTDYEISNKRIFIQFPDYGLDGMRCDAQGNLYVTRFGKGCIAKVSSTGELLFDIPLIGLNCTNLTFGGEDGRDCYVTISDNGNIEHFRTEVPGRCWTMWRTDR</sequence>
<dbReference type="InterPro" id="IPR011042">
    <property type="entry name" value="6-blade_b-propeller_TolB-like"/>
</dbReference>
<evidence type="ECO:0000313" key="2">
    <source>
        <dbReference type="EMBL" id="NOU65397.1"/>
    </source>
</evidence>
<dbReference type="EMBL" id="WHNY01000044">
    <property type="protein sequence ID" value="NOU65397.1"/>
    <property type="molecule type" value="Genomic_DNA"/>
</dbReference>
<dbReference type="RefSeq" id="WP_171631404.1">
    <property type="nucleotide sequence ID" value="NZ_WHNY01000044.1"/>
</dbReference>
<protein>
    <submittedName>
        <fullName evidence="2">SMP-30/gluconolactonase/LRE family protein</fullName>
    </submittedName>
</protein>
<comment type="caution">
    <text evidence="2">The sequence shown here is derived from an EMBL/GenBank/DDBJ whole genome shotgun (WGS) entry which is preliminary data.</text>
</comment>
<dbReference type="Proteomes" id="UP000653578">
    <property type="component" value="Unassembled WGS sequence"/>
</dbReference>
<name>A0ABX1XAC2_9BACL</name>
<reference evidence="2 3" key="1">
    <citation type="submission" date="2019-10" db="EMBL/GenBank/DDBJ databases">
        <title>Description of Paenibacillus humi sp. nov.</title>
        <authorList>
            <person name="Carlier A."/>
            <person name="Qi S."/>
        </authorList>
    </citation>
    <scope>NUCLEOTIDE SEQUENCE [LARGE SCALE GENOMIC DNA]</scope>
    <source>
        <strain evidence="2 3">LMG 31461</strain>
    </source>
</reference>
<dbReference type="Pfam" id="PF08450">
    <property type="entry name" value="SGL"/>
    <property type="match status" value="1"/>
</dbReference>
<evidence type="ECO:0000313" key="3">
    <source>
        <dbReference type="Proteomes" id="UP000653578"/>
    </source>
</evidence>
<dbReference type="Gene3D" id="2.120.10.30">
    <property type="entry name" value="TolB, C-terminal domain"/>
    <property type="match status" value="1"/>
</dbReference>
<dbReference type="SUPFAM" id="SSF63829">
    <property type="entry name" value="Calcium-dependent phosphotriesterase"/>
    <property type="match status" value="1"/>
</dbReference>
<dbReference type="PANTHER" id="PTHR47572">
    <property type="entry name" value="LIPOPROTEIN-RELATED"/>
    <property type="match status" value="1"/>
</dbReference>
<keyword evidence="3" id="KW-1185">Reference proteome</keyword>
<dbReference type="PANTHER" id="PTHR47572:SF5">
    <property type="entry name" value="BLR2277 PROTEIN"/>
    <property type="match status" value="1"/>
</dbReference>